<evidence type="ECO:0000313" key="8">
    <source>
        <dbReference type="EMBL" id="PSJ38435.1"/>
    </source>
</evidence>
<comment type="similarity">
    <text evidence="1">Belongs to the low molecular weight phosphotyrosine protein phosphatase family.</text>
</comment>
<dbReference type="PANTHER" id="PTHR11717">
    <property type="entry name" value="LOW MOLECULAR WEIGHT PROTEIN TYROSINE PHOSPHATASE"/>
    <property type="match status" value="1"/>
</dbReference>
<keyword evidence="6" id="KW-0067">ATP-binding</keyword>
<dbReference type="SMART" id="SM00226">
    <property type="entry name" value="LMWPc"/>
    <property type="match status" value="1"/>
</dbReference>
<dbReference type="InterPro" id="IPR011761">
    <property type="entry name" value="ATP-grasp"/>
</dbReference>
<dbReference type="Pfam" id="PF01451">
    <property type="entry name" value="LMWPc"/>
    <property type="match status" value="1"/>
</dbReference>
<dbReference type="Proteomes" id="UP000241167">
    <property type="component" value="Unassembled WGS sequence"/>
</dbReference>
<feature type="active site" description="Proton donor" evidence="5">
    <location>
        <position position="537"/>
    </location>
</feature>
<dbReference type="Gene3D" id="3.30.470.20">
    <property type="entry name" value="ATP-grasp fold, B domain"/>
    <property type="match status" value="1"/>
</dbReference>
<feature type="active site" evidence="5">
    <location>
        <position position="433"/>
    </location>
</feature>
<evidence type="ECO:0000256" key="3">
    <source>
        <dbReference type="ARBA" id="ARBA00022801"/>
    </source>
</evidence>
<dbReference type="PROSITE" id="PS50975">
    <property type="entry name" value="ATP_GRASP"/>
    <property type="match status" value="1"/>
</dbReference>
<dbReference type="GO" id="GO:0004725">
    <property type="term" value="F:protein tyrosine phosphatase activity"/>
    <property type="evidence" value="ECO:0007669"/>
    <property type="project" value="UniProtKB-EC"/>
</dbReference>
<dbReference type="InterPro" id="IPR050438">
    <property type="entry name" value="LMW_PTPase"/>
</dbReference>
<dbReference type="InterPro" id="IPR013815">
    <property type="entry name" value="ATP_grasp_subdomain_1"/>
</dbReference>
<keyword evidence="3" id="KW-0378">Hydrolase</keyword>
<evidence type="ECO:0000313" key="9">
    <source>
        <dbReference type="Proteomes" id="UP000241167"/>
    </source>
</evidence>
<organism evidence="8 9">
    <name type="scientific">Allosphingosinicella deserti</name>
    <dbReference type="NCBI Taxonomy" id="2116704"/>
    <lineage>
        <taxon>Bacteria</taxon>
        <taxon>Pseudomonadati</taxon>
        <taxon>Pseudomonadota</taxon>
        <taxon>Alphaproteobacteria</taxon>
        <taxon>Sphingomonadales</taxon>
        <taxon>Sphingomonadaceae</taxon>
        <taxon>Allosphingosinicella</taxon>
    </lineage>
</organism>
<dbReference type="GO" id="GO:0005524">
    <property type="term" value="F:ATP binding"/>
    <property type="evidence" value="ECO:0007669"/>
    <property type="project" value="UniProtKB-UniRule"/>
</dbReference>
<accession>A0A2P7QKD2</accession>
<keyword evidence="6" id="KW-0547">Nucleotide-binding</keyword>
<sequence>MRALVIGDDTRSFLAIVRSLGRAGWEVDAAPYDFSSAALASRYIREIHRLPPYSLSADRWVARLQDLIGLQNYNLVIPCDDRGLIPLQRHAASFAGPALALPNEEAMATFFDKAETRRLAASLGVPIAPGKPLDDRDDAQSLEERFGLPLALKPRSSYTLGQAGAKDSVRIVHDVPQLRETLAEIRDRSTWLVEGFFRGEGVGVSVLADRGAIVLAFQHCRLAEASETGGSSSRIGEPLDARLMEAVAALAKATALHGVAMFEFRRAPESGRFILLEVNCRFWGSLPLAVASGADFPAAAAALYVAGAAEPGADIRIGLVLRDLGGEYYRVLRTASAATSSAGKIGRAAVGLGRLALALPFGRKFDSHAADDPAPWHRQRGQMARTIFAALAKRLTSASRRRRRARAALRRLHARGHEGRRAIVMLCHGNICRSPFAEQRLRAKATAARLDLDIVSAGTIGLEGRRSPDQAISAARALGTDLAGHRSRFLDVEQARAAGAVIVFDDRNVDELHRLGLNGDINLLRLPDLTGRAEIGDPYGHGPEAFARVYGEIDEAVDRLVAGIRGAAR</sequence>
<name>A0A2P7QKD2_9SPHN</name>
<dbReference type="Gene3D" id="3.40.50.2300">
    <property type="match status" value="1"/>
</dbReference>
<dbReference type="AlphaFoldDB" id="A0A2P7QKD2"/>
<dbReference type="InterPro" id="IPR017867">
    <property type="entry name" value="Tyr_phospatase_low_mol_wt"/>
</dbReference>
<feature type="active site" description="Nucleophile" evidence="5">
    <location>
        <position position="427"/>
    </location>
</feature>
<dbReference type="PANTHER" id="PTHR11717:SF7">
    <property type="entry name" value="LOW MOLECULAR WEIGHT PHOSPHOTYROSINE PROTEIN PHOSPHATASE"/>
    <property type="match status" value="1"/>
</dbReference>
<evidence type="ECO:0000256" key="2">
    <source>
        <dbReference type="ARBA" id="ARBA00013064"/>
    </source>
</evidence>
<proteinExistence type="inferred from homology"/>
<dbReference type="Gene3D" id="3.30.1490.20">
    <property type="entry name" value="ATP-grasp fold, A domain"/>
    <property type="match status" value="1"/>
</dbReference>
<comment type="caution">
    <text evidence="8">The sequence shown here is derived from an EMBL/GenBank/DDBJ whole genome shotgun (WGS) entry which is preliminary data.</text>
</comment>
<feature type="domain" description="ATP-grasp" evidence="7">
    <location>
        <begin position="117"/>
        <end position="305"/>
    </location>
</feature>
<gene>
    <name evidence="8" type="ORF">C7I55_18525</name>
</gene>
<dbReference type="PRINTS" id="PR00719">
    <property type="entry name" value="LMWPTPASE"/>
</dbReference>
<evidence type="ECO:0000259" key="7">
    <source>
        <dbReference type="PROSITE" id="PS50975"/>
    </source>
</evidence>
<evidence type="ECO:0000256" key="1">
    <source>
        <dbReference type="ARBA" id="ARBA00011063"/>
    </source>
</evidence>
<dbReference type="Pfam" id="PF15632">
    <property type="entry name" value="ATPgrasp_Ter"/>
    <property type="match status" value="1"/>
</dbReference>
<evidence type="ECO:0000256" key="4">
    <source>
        <dbReference type="ARBA" id="ARBA00022912"/>
    </source>
</evidence>
<dbReference type="SUPFAM" id="SSF56059">
    <property type="entry name" value="Glutathione synthetase ATP-binding domain-like"/>
    <property type="match status" value="1"/>
</dbReference>
<dbReference type="InterPro" id="IPR036196">
    <property type="entry name" value="Ptyr_pPase_sf"/>
</dbReference>
<reference evidence="8 9" key="1">
    <citation type="submission" date="2018-03" db="EMBL/GenBank/DDBJ databases">
        <title>The draft genome of Sphingosinicella sp. GL-C-18.</title>
        <authorList>
            <person name="Liu L."/>
            <person name="Li L."/>
            <person name="Liang L."/>
            <person name="Zhang X."/>
            <person name="Wang T."/>
        </authorList>
    </citation>
    <scope>NUCLEOTIDE SEQUENCE [LARGE SCALE GENOMIC DNA]</scope>
    <source>
        <strain evidence="8 9">GL-C-18</strain>
    </source>
</reference>
<protein>
    <recommendedName>
        <fullName evidence="2">protein-tyrosine-phosphatase</fullName>
        <ecNumber evidence="2">3.1.3.48</ecNumber>
    </recommendedName>
</protein>
<dbReference type="EC" id="3.1.3.48" evidence="2"/>
<evidence type="ECO:0000256" key="5">
    <source>
        <dbReference type="PIRSR" id="PIRSR617867-1"/>
    </source>
</evidence>
<dbReference type="InterPro" id="IPR023485">
    <property type="entry name" value="Ptyr_pPase"/>
</dbReference>
<keyword evidence="4" id="KW-0904">Protein phosphatase</keyword>
<keyword evidence="9" id="KW-1185">Reference proteome</keyword>
<dbReference type="SUPFAM" id="SSF52788">
    <property type="entry name" value="Phosphotyrosine protein phosphatases I"/>
    <property type="match status" value="1"/>
</dbReference>
<dbReference type="GO" id="GO:0046872">
    <property type="term" value="F:metal ion binding"/>
    <property type="evidence" value="ECO:0007669"/>
    <property type="project" value="InterPro"/>
</dbReference>
<evidence type="ECO:0000256" key="6">
    <source>
        <dbReference type="PROSITE-ProRule" id="PRU00409"/>
    </source>
</evidence>
<dbReference type="EMBL" id="PXYI01000006">
    <property type="protein sequence ID" value="PSJ38435.1"/>
    <property type="molecule type" value="Genomic_DNA"/>
</dbReference>